<dbReference type="Proteomes" id="UP000054937">
    <property type="component" value="Unassembled WGS sequence"/>
</dbReference>
<protein>
    <submittedName>
        <fullName evidence="2">Uncharacterized protein</fullName>
    </submittedName>
</protein>
<feature type="coiled-coil region" evidence="1">
    <location>
        <begin position="192"/>
        <end position="290"/>
    </location>
</feature>
<proteinExistence type="predicted"/>
<feature type="coiled-coil region" evidence="1">
    <location>
        <begin position="319"/>
        <end position="395"/>
    </location>
</feature>
<dbReference type="GO" id="GO:0005777">
    <property type="term" value="C:peroxisome"/>
    <property type="evidence" value="ECO:0007669"/>
    <property type="project" value="TreeGrafter"/>
</dbReference>
<feature type="coiled-coil region" evidence="1">
    <location>
        <begin position="68"/>
        <end position="144"/>
    </location>
</feature>
<evidence type="ECO:0000313" key="2">
    <source>
        <dbReference type="EMBL" id="KRX02075.1"/>
    </source>
</evidence>
<keyword evidence="3" id="KW-1185">Reference proteome</keyword>
<sequence length="425" mass="50918">MVGNTSLTITSKIIGKLRHEKKYEQELQILANDETKELGKLSICLRYKSNEFQAQADDDIYALQKIYYDVFETDMDTVQQKSEAVERELLKSQKDFLKTMKKLHYLRCAHKQVSYDLGLLRKQKNDFDDENDKLRDKIKQSNDVKEIHIHIDLLKQTDQGIDVLRQKFVQISNKLTFERSVYNELSEHYFHIEQQIQRSKEIQKDIEEVKKAKQLQEFHMHRGEDLIPHIENLKNTIDSQESIIQNLQEHIQTHLKSQDRVTEKDLRVRIEQLQHEKQILTEKERQINEIYKINKGDLNYKQFMEFKKEEKISENPEEIKFFQRKNEKLLREIEELTKELEYINQEADTKRSQVANKNFDVQMDNFDRNQIMFEIERQENAARSLQEQLIISSRKYGQELAELKIKRSLLDNLLEAHELSGKDYI</sequence>
<dbReference type="InterPro" id="IPR039889">
    <property type="entry name" value="CCD33"/>
</dbReference>
<name>A0A0V0QIS8_PSEPJ</name>
<dbReference type="InParanoid" id="A0A0V0QIS8"/>
<keyword evidence="1" id="KW-0175">Coiled coil</keyword>
<dbReference type="OMA" id="HISEMNK"/>
<accession>A0A0V0QIS8</accession>
<organism evidence="2 3">
    <name type="scientific">Pseudocohnilembus persalinus</name>
    <name type="common">Ciliate</name>
    <dbReference type="NCBI Taxonomy" id="266149"/>
    <lineage>
        <taxon>Eukaryota</taxon>
        <taxon>Sar</taxon>
        <taxon>Alveolata</taxon>
        <taxon>Ciliophora</taxon>
        <taxon>Intramacronucleata</taxon>
        <taxon>Oligohymenophorea</taxon>
        <taxon>Scuticociliatia</taxon>
        <taxon>Philasterida</taxon>
        <taxon>Pseudocohnilembidae</taxon>
        <taxon>Pseudocohnilembus</taxon>
    </lineage>
</organism>
<dbReference type="OrthoDB" id="312035at2759"/>
<dbReference type="PANTHER" id="PTHR21623">
    <property type="entry name" value="SPERIOLIN-BINDING FACTOR"/>
    <property type="match status" value="1"/>
</dbReference>
<dbReference type="EMBL" id="LDAU01000158">
    <property type="protein sequence ID" value="KRX02075.1"/>
    <property type="molecule type" value="Genomic_DNA"/>
</dbReference>
<dbReference type="AlphaFoldDB" id="A0A0V0QIS8"/>
<evidence type="ECO:0000256" key="1">
    <source>
        <dbReference type="SAM" id="Coils"/>
    </source>
</evidence>
<comment type="caution">
    <text evidence="2">The sequence shown here is derived from an EMBL/GenBank/DDBJ whole genome shotgun (WGS) entry which is preliminary data.</text>
</comment>
<gene>
    <name evidence="2" type="ORF">PPERSA_03137</name>
</gene>
<reference evidence="2 3" key="1">
    <citation type="journal article" date="2015" name="Sci. Rep.">
        <title>Genome of the facultative scuticociliatosis pathogen Pseudocohnilembus persalinus provides insight into its virulence through horizontal gene transfer.</title>
        <authorList>
            <person name="Xiong J."/>
            <person name="Wang G."/>
            <person name="Cheng J."/>
            <person name="Tian M."/>
            <person name="Pan X."/>
            <person name="Warren A."/>
            <person name="Jiang C."/>
            <person name="Yuan D."/>
            <person name="Miao W."/>
        </authorList>
    </citation>
    <scope>NUCLEOTIDE SEQUENCE [LARGE SCALE GENOMIC DNA]</scope>
    <source>
        <strain evidence="2">36N120E</strain>
    </source>
</reference>
<evidence type="ECO:0000313" key="3">
    <source>
        <dbReference type="Proteomes" id="UP000054937"/>
    </source>
</evidence>
<dbReference type="PANTHER" id="PTHR21623:SF2">
    <property type="entry name" value="COILED-COIL DOMAIN-CONTAINING PROTEIN 33"/>
    <property type="match status" value="1"/>
</dbReference>